<keyword evidence="1" id="KW-0472">Membrane</keyword>
<keyword evidence="1" id="KW-0812">Transmembrane</keyword>
<sequence>MFFAVAYDKLISAVILTLTWVVLDYGLLLLYVYLFAKIANVIFIKISMILSAVVLLAFACFGVISSLRDLL</sequence>
<name>A0AAC8PUW0_9GAMM</name>
<evidence type="ECO:0000256" key="1">
    <source>
        <dbReference type="SAM" id="Phobius"/>
    </source>
</evidence>
<dbReference type="AlphaFoldDB" id="A0AAC8PUW0"/>
<reference evidence="2 3" key="1">
    <citation type="submission" date="2015-05" db="EMBL/GenBank/DDBJ databases">
        <authorList>
            <person name="Dickey A."/>
            <person name="Clawson M."/>
            <person name="Bono J."/>
            <person name="Loy J.D."/>
        </authorList>
    </citation>
    <scope>NUCLEOTIDE SEQUENCE [LARGE SCALE GENOMIC DNA]</scope>
    <source>
        <strain evidence="2 3">22581</strain>
    </source>
</reference>
<proteinExistence type="predicted"/>
<protein>
    <submittedName>
        <fullName evidence="2">Uncharacterized protein</fullName>
    </submittedName>
</protein>
<organism evidence="2 3">
    <name type="scientific">Moraxella bovoculi</name>
    <dbReference type="NCBI Taxonomy" id="386891"/>
    <lineage>
        <taxon>Bacteria</taxon>
        <taxon>Pseudomonadati</taxon>
        <taxon>Pseudomonadota</taxon>
        <taxon>Gammaproteobacteria</taxon>
        <taxon>Moraxellales</taxon>
        <taxon>Moraxellaceae</taxon>
        <taxon>Moraxella</taxon>
    </lineage>
</organism>
<dbReference type="Proteomes" id="UP000077465">
    <property type="component" value="Chromosome"/>
</dbReference>
<dbReference type="EMBL" id="CP011376">
    <property type="protein sequence ID" value="AKG07403.1"/>
    <property type="molecule type" value="Genomic_DNA"/>
</dbReference>
<gene>
    <name evidence="2" type="ORF">AAX06_03590</name>
</gene>
<evidence type="ECO:0000313" key="2">
    <source>
        <dbReference type="EMBL" id="AKG07403.1"/>
    </source>
</evidence>
<feature type="transmembrane region" description="Helical" evidence="1">
    <location>
        <begin position="46"/>
        <end position="67"/>
    </location>
</feature>
<keyword evidence="1" id="KW-1133">Transmembrane helix</keyword>
<evidence type="ECO:0000313" key="3">
    <source>
        <dbReference type="Proteomes" id="UP000077465"/>
    </source>
</evidence>
<feature type="transmembrane region" description="Helical" evidence="1">
    <location>
        <begin position="12"/>
        <end position="34"/>
    </location>
</feature>
<accession>A0AAC8PUW0</accession>